<dbReference type="GO" id="GO:0005975">
    <property type="term" value="P:carbohydrate metabolic process"/>
    <property type="evidence" value="ECO:0007669"/>
    <property type="project" value="InterPro"/>
</dbReference>
<comment type="caution">
    <text evidence="3">The sequence shown here is derived from an EMBL/GenBank/DDBJ whole genome shotgun (WGS) entry which is preliminary data.</text>
</comment>
<evidence type="ECO:0000256" key="1">
    <source>
        <dbReference type="SAM" id="MobiDB-lite"/>
    </source>
</evidence>
<name>A0A2R6CER3_9ARCH</name>
<dbReference type="SUPFAM" id="SSF88713">
    <property type="entry name" value="Glycoside hydrolase/deacetylase"/>
    <property type="match status" value="1"/>
</dbReference>
<reference evidence="3 4" key="1">
    <citation type="submission" date="2017-04" db="EMBL/GenBank/DDBJ databases">
        <title>Novel microbial lineages endemic to geothermal iron-oxide mats fill important gaps in the evolutionary history of Archaea.</title>
        <authorList>
            <person name="Jay Z.J."/>
            <person name="Beam J.P."/>
            <person name="Dlakic M."/>
            <person name="Rusch D.B."/>
            <person name="Kozubal M.A."/>
            <person name="Inskeep W.P."/>
        </authorList>
    </citation>
    <scope>NUCLEOTIDE SEQUENCE [LARGE SCALE GENOMIC DNA]</scope>
    <source>
        <strain evidence="3">BE_D</strain>
    </source>
</reference>
<feature type="compositionally biased region" description="Polar residues" evidence="1">
    <location>
        <begin position="10"/>
        <end position="20"/>
    </location>
</feature>
<dbReference type="Proteomes" id="UP000242015">
    <property type="component" value="Unassembled WGS sequence"/>
</dbReference>
<dbReference type="AlphaFoldDB" id="A0A2R6CER3"/>
<evidence type="ECO:0000313" key="4">
    <source>
        <dbReference type="Proteomes" id="UP000242015"/>
    </source>
</evidence>
<dbReference type="PANTHER" id="PTHR47561:SF1">
    <property type="entry name" value="POLYSACCHARIDE DEACETYLASE FAMILY PROTEIN (AFU_ORTHOLOGUE AFUA_6G05030)"/>
    <property type="match status" value="1"/>
</dbReference>
<dbReference type="PANTHER" id="PTHR47561">
    <property type="entry name" value="POLYSACCHARIDE DEACETYLASE FAMILY PROTEIN (AFU_ORTHOLOGUE AFUA_6G05030)"/>
    <property type="match status" value="1"/>
</dbReference>
<dbReference type="EMBL" id="NEXF01000005">
    <property type="protein sequence ID" value="PSO09395.1"/>
    <property type="molecule type" value="Genomic_DNA"/>
</dbReference>
<dbReference type="InterPro" id="IPR022560">
    <property type="entry name" value="DUF3473"/>
</dbReference>
<organism evidence="3 4">
    <name type="scientific">Candidatus Marsarchaeota G2 archaeon BE_D</name>
    <dbReference type="NCBI Taxonomy" id="1978158"/>
    <lineage>
        <taxon>Archaea</taxon>
        <taxon>Candidatus Marsarchaeota</taxon>
        <taxon>Candidatus Marsarchaeota group 2</taxon>
    </lineage>
</organism>
<dbReference type="Pfam" id="PF01522">
    <property type="entry name" value="Polysacc_deac_1"/>
    <property type="match status" value="1"/>
</dbReference>
<dbReference type="GO" id="GO:0016810">
    <property type="term" value="F:hydrolase activity, acting on carbon-nitrogen (but not peptide) bonds"/>
    <property type="evidence" value="ECO:0007669"/>
    <property type="project" value="InterPro"/>
</dbReference>
<dbReference type="Pfam" id="PF11959">
    <property type="entry name" value="DUF3473"/>
    <property type="match status" value="1"/>
</dbReference>
<evidence type="ECO:0000313" key="3">
    <source>
        <dbReference type="EMBL" id="PSO09395.1"/>
    </source>
</evidence>
<dbReference type="Gene3D" id="3.20.20.370">
    <property type="entry name" value="Glycoside hydrolase/deacetylase"/>
    <property type="match status" value="1"/>
</dbReference>
<dbReference type="InterPro" id="IPR002509">
    <property type="entry name" value="NODB_dom"/>
</dbReference>
<accession>A0A2R6CER3</accession>
<dbReference type="InterPro" id="IPR011330">
    <property type="entry name" value="Glyco_hydro/deAcase_b/a-brl"/>
</dbReference>
<proteinExistence type="predicted"/>
<evidence type="ECO:0000259" key="2">
    <source>
        <dbReference type="PROSITE" id="PS51677"/>
    </source>
</evidence>
<protein>
    <recommendedName>
        <fullName evidence="2">NodB homology domain-containing protein</fullName>
    </recommendedName>
</protein>
<dbReference type="PROSITE" id="PS51677">
    <property type="entry name" value="NODB"/>
    <property type="match status" value="1"/>
</dbReference>
<gene>
    <name evidence="3" type="ORF">B9Q04_00555</name>
</gene>
<feature type="compositionally biased region" description="Basic residues" evidence="1">
    <location>
        <begin position="21"/>
        <end position="31"/>
    </location>
</feature>
<feature type="region of interest" description="Disordered" evidence="1">
    <location>
        <begin position="1"/>
        <end position="35"/>
    </location>
</feature>
<feature type="domain" description="NodB homology" evidence="2">
    <location>
        <begin position="61"/>
        <end position="316"/>
    </location>
</feature>
<sequence>MGGGARRARTTSSTHNSGRTTRSHNARSRRREHLEREPTLLVTVDAEYWYNSRLFNPERARSSAEAAGFTTPEEDVGAVLDAFSKHGVKATFFVLGSLLEEYPHLTRFIESRGHEVGIHAYNHLEFPTHEAFTQDLQRGLEVFRRTTGKTPAGYRHPYFMVNQQKLATLSKHFAYDTSVVPSLHIPGHYGHPSAKTTPTRLGGMLELPLSVTPYIRLPAATGWYYRNLGRRYIEWIINSSLRRHAYAQICLHTWEFTPKNRVRGVPKHVFRNCGKPMEKLVEELCDLADRAGAALLTCSEYARSPENAAGKAENVL</sequence>